<organism evidence="2">
    <name type="scientific">Arundo donax</name>
    <name type="common">Giant reed</name>
    <name type="synonym">Donax arundinaceus</name>
    <dbReference type="NCBI Taxonomy" id="35708"/>
    <lineage>
        <taxon>Eukaryota</taxon>
        <taxon>Viridiplantae</taxon>
        <taxon>Streptophyta</taxon>
        <taxon>Embryophyta</taxon>
        <taxon>Tracheophyta</taxon>
        <taxon>Spermatophyta</taxon>
        <taxon>Magnoliopsida</taxon>
        <taxon>Liliopsida</taxon>
        <taxon>Poales</taxon>
        <taxon>Poaceae</taxon>
        <taxon>PACMAD clade</taxon>
        <taxon>Arundinoideae</taxon>
        <taxon>Arundineae</taxon>
        <taxon>Arundo</taxon>
    </lineage>
</organism>
<evidence type="ECO:0000256" key="1">
    <source>
        <dbReference type="SAM" id="Phobius"/>
    </source>
</evidence>
<evidence type="ECO:0000313" key="2">
    <source>
        <dbReference type="EMBL" id="JAD79101.1"/>
    </source>
</evidence>
<reference evidence="2" key="2">
    <citation type="journal article" date="2015" name="Data Brief">
        <title>Shoot transcriptome of the giant reed, Arundo donax.</title>
        <authorList>
            <person name="Barrero R.A."/>
            <person name="Guerrero F.D."/>
            <person name="Moolhuijzen P."/>
            <person name="Goolsby J.A."/>
            <person name="Tidwell J."/>
            <person name="Bellgard S.E."/>
            <person name="Bellgard M.I."/>
        </authorList>
    </citation>
    <scope>NUCLEOTIDE SEQUENCE</scope>
    <source>
        <tissue evidence="2">Shoot tissue taken approximately 20 cm above the soil surface</tissue>
    </source>
</reference>
<accession>A0A0A9CU83</accession>
<keyword evidence="1" id="KW-0812">Transmembrane</keyword>
<dbReference type="EMBL" id="GBRH01218794">
    <property type="protein sequence ID" value="JAD79101.1"/>
    <property type="molecule type" value="Transcribed_RNA"/>
</dbReference>
<keyword evidence="1" id="KW-1133">Transmembrane helix</keyword>
<keyword evidence="1" id="KW-0472">Membrane</keyword>
<feature type="transmembrane region" description="Helical" evidence="1">
    <location>
        <begin position="12"/>
        <end position="35"/>
    </location>
</feature>
<protein>
    <submittedName>
        <fullName evidence="2">Uncharacterized protein</fullName>
    </submittedName>
</protein>
<reference evidence="2" key="1">
    <citation type="submission" date="2014-09" db="EMBL/GenBank/DDBJ databases">
        <authorList>
            <person name="Magalhaes I.L.F."/>
            <person name="Oliveira U."/>
            <person name="Santos F.R."/>
            <person name="Vidigal T.H.D.A."/>
            <person name="Brescovit A.D."/>
            <person name="Santos A.J."/>
        </authorList>
    </citation>
    <scope>NUCLEOTIDE SEQUENCE</scope>
    <source>
        <tissue evidence="2">Shoot tissue taken approximately 20 cm above the soil surface</tissue>
    </source>
</reference>
<sequence length="65" mass="7765">MIKRKAITHRCFFFRFLVFLFCWFLWVLSLAYLNLFGTKRLCCCCCCPTGTVKVVLPDNCYCMLY</sequence>
<proteinExistence type="predicted"/>
<name>A0A0A9CU83_ARUDO</name>
<dbReference type="AlphaFoldDB" id="A0A0A9CU83"/>